<keyword evidence="3" id="KW-1185">Reference proteome</keyword>
<accession>A0ABR4KDU0</accession>
<evidence type="ECO:0000256" key="1">
    <source>
        <dbReference type="SAM" id="Phobius"/>
    </source>
</evidence>
<keyword evidence="1" id="KW-0472">Membrane</keyword>
<dbReference type="RefSeq" id="XP_070899056.1">
    <property type="nucleotide sequence ID" value="XM_071040135.1"/>
</dbReference>
<gene>
    <name evidence="2" type="ORF">BJX68DRAFT_237140</name>
</gene>
<dbReference type="GeneID" id="98155299"/>
<evidence type="ECO:0000313" key="2">
    <source>
        <dbReference type="EMBL" id="KAL2849974.1"/>
    </source>
</evidence>
<reference evidence="2 3" key="1">
    <citation type="submission" date="2024-07" db="EMBL/GenBank/DDBJ databases">
        <title>Section-level genome sequencing and comparative genomics of Aspergillus sections Usti and Cavernicolus.</title>
        <authorList>
            <consortium name="Lawrence Berkeley National Laboratory"/>
            <person name="Nybo J.L."/>
            <person name="Vesth T.C."/>
            <person name="Theobald S."/>
            <person name="Frisvad J.C."/>
            <person name="Larsen T.O."/>
            <person name="Kjaerboelling I."/>
            <person name="Rothschild-Mancinelli K."/>
            <person name="Lyhne E.K."/>
            <person name="Kogle M.E."/>
            <person name="Barry K."/>
            <person name="Clum A."/>
            <person name="Na H."/>
            <person name="Ledsgaard L."/>
            <person name="Lin J."/>
            <person name="Lipzen A."/>
            <person name="Kuo A."/>
            <person name="Riley R."/>
            <person name="Mondo S."/>
            <person name="LaButti K."/>
            <person name="Haridas S."/>
            <person name="Pangalinan J."/>
            <person name="Salamov A.A."/>
            <person name="Simmons B.A."/>
            <person name="Magnuson J.K."/>
            <person name="Chen J."/>
            <person name="Drula E."/>
            <person name="Henrissat B."/>
            <person name="Wiebenga A."/>
            <person name="Lubbers R.J."/>
            <person name="Gomes A.C."/>
            <person name="Macurrencykelacurrency M.R."/>
            <person name="Stajich J."/>
            <person name="Grigoriev I.V."/>
            <person name="Mortensen U.H."/>
            <person name="De vries R.P."/>
            <person name="Baker S.E."/>
            <person name="Andersen M.R."/>
        </authorList>
    </citation>
    <scope>NUCLEOTIDE SEQUENCE [LARGE SCALE GENOMIC DNA]</scope>
    <source>
        <strain evidence="2 3">CBS 756.74</strain>
    </source>
</reference>
<feature type="transmembrane region" description="Helical" evidence="1">
    <location>
        <begin position="54"/>
        <end position="74"/>
    </location>
</feature>
<feature type="transmembrane region" description="Helical" evidence="1">
    <location>
        <begin position="12"/>
        <end position="34"/>
    </location>
</feature>
<sequence length="126" mass="13756">MPSQNLGLRMGGVSSAAFTAQSVFLLGSGCYSLMYPSSVAKLKGGSPNGTTKAIIQLDGLTSLALGLCYLNSIYEKRTRMMISFVSYHLLSDWAMYRNGRKWNPFAALETEIAVLAGAALIWDRYM</sequence>
<comment type="caution">
    <text evidence="2">The sequence shown here is derived from an EMBL/GenBank/DDBJ whole genome shotgun (WGS) entry which is preliminary data.</text>
</comment>
<organism evidence="2 3">
    <name type="scientific">Aspergillus pseudodeflectus</name>
    <dbReference type="NCBI Taxonomy" id="176178"/>
    <lineage>
        <taxon>Eukaryota</taxon>
        <taxon>Fungi</taxon>
        <taxon>Dikarya</taxon>
        <taxon>Ascomycota</taxon>
        <taxon>Pezizomycotina</taxon>
        <taxon>Eurotiomycetes</taxon>
        <taxon>Eurotiomycetidae</taxon>
        <taxon>Eurotiales</taxon>
        <taxon>Aspergillaceae</taxon>
        <taxon>Aspergillus</taxon>
        <taxon>Aspergillus subgen. Nidulantes</taxon>
    </lineage>
</organism>
<keyword evidence="1" id="KW-0812">Transmembrane</keyword>
<proteinExistence type="predicted"/>
<protein>
    <submittedName>
        <fullName evidence="2">Uncharacterized protein</fullName>
    </submittedName>
</protein>
<evidence type="ECO:0000313" key="3">
    <source>
        <dbReference type="Proteomes" id="UP001610444"/>
    </source>
</evidence>
<dbReference type="Proteomes" id="UP001610444">
    <property type="component" value="Unassembled WGS sequence"/>
</dbReference>
<keyword evidence="1" id="KW-1133">Transmembrane helix</keyword>
<dbReference type="EMBL" id="JBFXLR010000021">
    <property type="protein sequence ID" value="KAL2849974.1"/>
    <property type="molecule type" value="Genomic_DNA"/>
</dbReference>
<feature type="transmembrane region" description="Helical" evidence="1">
    <location>
        <begin position="105"/>
        <end position="122"/>
    </location>
</feature>
<name>A0ABR4KDU0_9EURO</name>